<feature type="transmembrane region" description="Helical" evidence="1">
    <location>
        <begin position="82"/>
        <end position="103"/>
    </location>
</feature>
<keyword evidence="1" id="KW-0472">Membrane</keyword>
<keyword evidence="1" id="KW-1133">Transmembrane helix</keyword>
<feature type="transmembrane region" description="Helical" evidence="1">
    <location>
        <begin position="50"/>
        <end position="70"/>
    </location>
</feature>
<organism evidence="2 3">
    <name type="scientific">Planktothrix tepida PCC 9214</name>
    <dbReference type="NCBI Taxonomy" id="671072"/>
    <lineage>
        <taxon>Bacteria</taxon>
        <taxon>Bacillati</taxon>
        <taxon>Cyanobacteriota</taxon>
        <taxon>Cyanophyceae</taxon>
        <taxon>Oscillatoriophycideae</taxon>
        <taxon>Oscillatoriales</taxon>
        <taxon>Microcoleaceae</taxon>
        <taxon>Planktothrix</taxon>
    </lineage>
</organism>
<proteinExistence type="predicted"/>
<evidence type="ECO:0000256" key="1">
    <source>
        <dbReference type="SAM" id="Phobius"/>
    </source>
</evidence>
<dbReference type="AlphaFoldDB" id="A0A1J1LLN5"/>
<reference evidence="3" key="1">
    <citation type="submission" date="2015-10" db="EMBL/GenBank/DDBJ databases">
        <authorList>
            <person name="Regsiter A."/>
            <person name="william w."/>
        </authorList>
    </citation>
    <scope>NUCLEOTIDE SEQUENCE [LARGE SCALE GENOMIC DNA]</scope>
</reference>
<evidence type="ECO:0000313" key="3">
    <source>
        <dbReference type="Proteomes" id="UP000184315"/>
    </source>
</evidence>
<protein>
    <recommendedName>
        <fullName evidence="4">50S ribosomal protein L21</fullName>
    </recommendedName>
</protein>
<feature type="transmembrane region" description="Helical" evidence="1">
    <location>
        <begin position="6"/>
        <end position="29"/>
    </location>
</feature>
<evidence type="ECO:0008006" key="4">
    <source>
        <dbReference type="Google" id="ProtNLM"/>
    </source>
</evidence>
<dbReference type="Proteomes" id="UP000184315">
    <property type="component" value="Unassembled WGS sequence"/>
</dbReference>
<dbReference type="RefSeq" id="WP_072719266.1">
    <property type="nucleotide sequence ID" value="NZ_LN889801.1"/>
</dbReference>
<accession>A0A1J1LLN5</accession>
<gene>
    <name evidence="2" type="ORF">PL9214490076</name>
</gene>
<keyword evidence="3" id="KW-1185">Reference proteome</keyword>
<dbReference type="EMBL" id="CZDF01000154">
    <property type="protein sequence ID" value="CUR32529.1"/>
    <property type="molecule type" value="Genomic_DNA"/>
</dbReference>
<sequence>MISEPLVVSPIYIVVVASTVLAVLWGIIFKDMLEYQVAVWRESAQRSTSIPYKTPNLITAYLGMTLFISLSVSSSLAVFFPVYWIAGLMGLIVVIPTALLIWVQLGSMLNLLATKGYESIDIDTLFVDKSAEKVPNPTVSKS</sequence>
<evidence type="ECO:0000313" key="2">
    <source>
        <dbReference type="EMBL" id="CUR32529.1"/>
    </source>
</evidence>
<dbReference type="OrthoDB" id="517257at2"/>
<keyword evidence="1" id="KW-0812">Transmembrane</keyword>
<dbReference type="STRING" id="671072.PL9214490076"/>
<name>A0A1J1LLN5_9CYAN</name>